<keyword evidence="2" id="KW-1185">Reference proteome</keyword>
<evidence type="ECO:0008006" key="3">
    <source>
        <dbReference type="Google" id="ProtNLM"/>
    </source>
</evidence>
<dbReference type="Pfam" id="PF11958">
    <property type="entry name" value="DUF3472"/>
    <property type="match status" value="1"/>
</dbReference>
<dbReference type="InterPro" id="IPR021862">
    <property type="entry name" value="DUF3472"/>
</dbReference>
<name>A0A9D3YIN8_DREPO</name>
<evidence type="ECO:0000313" key="2">
    <source>
        <dbReference type="Proteomes" id="UP000828390"/>
    </source>
</evidence>
<sequence length="254" mass="29387">MAQPGNRAPSMALWFNDNVEGDILMHDVCVPRSGLTKYTYYCCLQWNAGKEGGGYCGIQDHPDGRNFIFSIWDPCDPKLKSKIKPVYEGPGTKCERFGGEGEGLKTWNFFLGWEPDCWYTTMVKRWDHSGHTQFGFWVKHHVEQTWTHMVTLDYPVKNVYFQNATACFLEDWEGSGENERRVNFRNGFKHTLNGDWVPFSRADFRVVRELSSKKYEDNYNCGVEDRTFFMQSGGNTVKSASADDRCKLQWTMPS</sequence>
<dbReference type="OrthoDB" id="6128312at2759"/>
<comment type="caution">
    <text evidence="1">The sequence shown here is derived from an EMBL/GenBank/DDBJ whole genome shotgun (WGS) entry which is preliminary data.</text>
</comment>
<dbReference type="EMBL" id="JAIWYP010000015">
    <property type="protein sequence ID" value="KAH3701437.1"/>
    <property type="molecule type" value="Genomic_DNA"/>
</dbReference>
<gene>
    <name evidence="1" type="ORF">DPMN_076425</name>
</gene>
<accession>A0A9D3YIN8</accession>
<proteinExistence type="predicted"/>
<dbReference type="Proteomes" id="UP000828390">
    <property type="component" value="Unassembled WGS sequence"/>
</dbReference>
<reference evidence="1" key="1">
    <citation type="journal article" date="2019" name="bioRxiv">
        <title>The Genome of the Zebra Mussel, Dreissena polymorpha: A Resource for Invasive Species Research.</title>
        <authorList>
            <person name="McCartney M.A."/>
            <person name="Auch B."/>
            <person name="Kono T."/>
            <person name="Mallez S."/>
            <person name="Zhang Y."/>
            <person name="Obille A."/>
            <person name="Becker A."/>
            <person name="Abrahante J.E."/>
            <person name="Garbe J."/>
            <person name="Badalamenti J.P."/>
            <person name="Herman A."/>
            <person name="Mangelson H."/>
            <person name="Liachko I."/>
            <person name="Sullivan S."/>
            <person name="Sone E.D."/>
            <person name="Koren S."/>
            <person name="Silverstein K.A.T."/>
            <person name="Beckman K.B."/>
            <person name="Gohl D.M."/>
        </authorList>
    </citation>
    <scope>NUCLEOTIDE SEQUENCE</scope>
    <source>
        <strain evidence="1">Duluth1</strain>
        <tissue evidence="1">Whole animal</tissue>
    </source>
</reference>
<dbReference type="AlphaFoldDB" id="A0A9D3YIN8"/>
<organism evidence="1 2">
    <name type="scientific">Dreissena polymorpha</name>
    <name type="common">Zebra mussel</name>
    <name type="synonym">Mytilus polymorpha</name>
    <dbReference type="NCBI Taxonomy" id="45954"/>
    <lineage>
        <taxon>Eukaryota</taxon>
        <taxon>Metazoa</taxon>
        <taxon>Spiralia</taxon>
        <taxon>Lophotrochozoa</taxon>
        <taxon>Mollusca</taxon>
        <taxon>Bivalvia</taxon>
        <taxon>Autobranchia</taxon>
        <taxon>Heteroconchia</taxon>
        <taxon>Euheterodonta</taxon>
        <taxon>Imparidentia</taxon>
        <taxon>Neoheterodontei</taxon>
        <taxon>Myida</taxon>
        <taxon>Dreissenoidea</taxon>
        <taxon>Dreissenidae</taxon>
        <taxon>Dreissena</taxon>
    </lineage>
</organism>
<reference evidence="1" key="2">
    <citation type="submission" date="2020-11" db="EMBL/GenBank/DDBJ databases">
        <authorList>
            <person name="McCartney M.A."/>
            <person name="Auch B."/>
            <person name="Kono T."/>
            <person name="Mallez S."/>
            <person name="Becker A."/>
            <person name="Gohl D.M."/>
            <person name="Silverstein K.A.T."/>
            <person name="Koren S."/>
            <person name="Bechman K.B."/>
            <person name="Herman A."/>
            <person name="Abrahante J.E."/>
            <person name="Garbe J."/>
        </authorList>
    </citation>
    <scope>NUCLEOTIDE SEQUENCE</scope>
    <source>
        <strain evidence="1">Duluth1</strain>
        <tissue evidence="1">Whole animal</tissue>
    </source>
</reference>
<protein>
    <recommendedName>
        <fullName evidence="3">DUF5077 domain-containing protein</fullName>
    </recommendedName>
</protein>
<evidence type="ECO:0000313" key="1">
    <source>
        <dbReference type="EMBL" id="KAH3701437.1"/>
    </source>
</evidence>